<reference evidence="1 2" key="1">
    <citation type="journal article" date="2019" name="Int. J. Syst. Evol. Microbiol.">
        <title>The Global Catalogue of Microorganisms (GCM) 10K type strain sequencing project: providing services to taxonomists for standard genome sequencing and annotation.</title>
        <authorList>
            <consortium name="The Broad Institute Genomics Platform"/>
            <consortium name="The Broad Institute Genome Sequencing Center for Infectious Disease"/>
            <person name="Wu L."/>
            <person name="Ma J."/>
        </authorList>
    </citation>
    <scope>NUCLEOTIDE SEQUENCE [LARGE SCALE GENOMIC DNA]</scope>
    <source>
        <strain evidence="1 2">JCM 9088</strain>
    </source>
</reference>
<evidence type="ECO:0000313" key="1">
    <source>
        <dbReference type="EMBL" id="GAA2929525.1"/>
    </source>
</evidence>
<organism evidence="1 2">
    <name type="scientific">Streptomyces enissocaesilis</name>
    <dbReference type="NCBI Taxonomy" id="332589"/>
    <lineage>
        <taxon>Bacteria</taxon>
        <taxon>Bacillati</taxon>
        <taxon>Actinomycetota</taxon>
        <taxon>Actinomycetes</taxon>
        <taxon>Kitasatosporales</taxon>
        <taxon>Streptomycetaceae</taxon>
        <taxon>Streptomyces</taxon>
        <taxon>Streptomyces rochei group</taxon>
    </lineage>
</organism>
<comment type="caution">
    <text evidence="1">The sequence shown here is derived from an EMBL/GenBank/DDBJ whole genome shotgun (WGS) entry which is preliminary data.</text>
</comment>
<protein>
    <submittedName>
        <fullName evidence="1">Uncharacterized protein</fullName>
    </submittedName>
</protein>
<dbReference type="Proteomes" id="UP001500403">
    <property type="component" value="Unassembled WGS sequence"/>
</dbReference>
<evidence type="ECO:0000313" key="2">
    <source>
        <dbReference type="Proteomes" id="UP001500403"/>
    </source>
</evidence>
<dbReference type="RefSeq" id="WP_344491920.1">
    <property type="nucleotide sequence ID" value="NZ_BAAAUD010000013.1"/>
</dbReference>
<dbReference type="PROSITE" id="PS51257">
    <property type="entry name" value="PROKAR_LIPOPROTEIN"/>
    <property type="match status" value="1"/>
</dbReference>
<keyword evidence="2" id="KW-1185">Reference proteome</keyword>
<dbReference type="EMBL" id="BAAAUD010000013">
    <property type="protein sequence ID" value="GAA2929525.1"/>
    <property type="molecule type" value="Genomic_DNA"/>
</dbReference>
<gene>
    <name evidence="1" type="ORF">GCM10010446_12610</name>
</gene>
<name>A0ABN3WXJ0_9ACTN</name>
<sequence>MTDFTHRLRLHGGRNYHAARRINGGAGLVTACDYLAGPRDEDLDGTATVTCRKCAASLKRLAQR</sequence>
<proteinExistence type="predicted"/>
<accession>A0ABN3WXJ0</accession>